<reference evidence="2 3" key="1">
    <citation type="submission" date="2016-07" db="EMBL/GenBank/DDBJ databases">
        <title>Pervasive Adenine N6-methylation of Active Genes in Fungi.</title>
        <authorList>
            <consortium name="DOE Joint Genome Institute"/>
            <person name="Mondo S.J."/>
            <person name="Dannebaum R.O."/>
            <person name="Kuo R.C."/>
            <person name="Labutti K."/>
            <person name="Haridas S."/>
            <person name="Kuo A."/>
            <person name="Salamov A."/>
            <person name="Ahrendt S.R."/>
            <person name="Lipzen A."/>
            <person name="Sullivan W."/>
            <person name="Andreopoulos W.B."/>
            <person name="Clum A."/>
            <person name="Lindquist E."/>
            <person name="Daum C."/>
            <person name="Ramamoorthy G.K."/>
            <person name="Gryganskyi A."/>
            <person name="Culley D."/>
            <person name="Magnuson J.K."/>
            <person name="James T.Y."/>
            <person name="O'Malley M.A."/>
            <person name="Stajich J.E."/>
            <person name="Spatafora J.W."/>
            <person name="Visel A."/>
            <person name="Grigoriev I.V."/>
        </authorList>
    </citation>
    <scope>NUCLEOTIDE SEQUENCE [LARGE SCALE GENOMIC DNA]</scope>
    <source>
        <strain evidence="2 3">62-1032</strain>
    </source>
</reference>
<dbReference type="EMBL" id="MCGR01000076">
    <property type="protein sequence ID" value="ORY59418.1"/>
    <property type="molecule type" value="Genomic_DNA"/>
</dbReference>
<accession>A0A1Y2DJI1</accession>
<organism evidence="2 3">
    <name type="scientific">Leucosporidium creatinivorum</name>
    <dbReference type="NCBI Taxonomy" id="106004"/>
    <lineage>
        <taxon>Eukaryota</taxon>
        <taxon>Fungi</taxon>
        <taxon>Dikarya</taxon>
        <taxon>Basidiomycota</taxon>
        <taxon>Pucciniomycotina</taxon>
        <taxon>Microbotryomycetes</taxon>
        <taxon>Leucosporidiales</taxon>
        <taxon>Leucosporidium</taxon>
    </lineage>
</organism>
<dbReference type="PANTHER" id="PTHR11786">
    <property type="entry name" value="N-HYDROXYARYLAMINE O-ACETYLTRANSFERASE"/>
    <property type="match status" value="1"/>
</dbReference>
<keyword evidence="3" id="KW-1185">Reference proteome</keyword>
<comment type="caution">
    <text evidence="2">The sequence shown here is derived from an EMBL/GenBank/DDBJ whole genome shotgun (WGS) entry which is preliminary data.</text>
</comment>
<dbReference type="InterPro" id="IPR038765">
    <property type="entry name" value="Papain-like_cys_pep_sf"/>
</dbReference>
<dbReference type="Proteomes" id="UP000193467">
    <property type="component" value="Unassembled WGS sequence"/>
</dbReference>
<evidence type="ECO:0000256" key="1">
    <source>
        <dbReference type="ARBA" id="ARBA00006547"/>
    </source>
</evidence>
<dbReference type="OrthoDB" id="10260017at2759"/>
<dbReference type="STRING" id="106004.A0A1Y2DJI1"/>
<evidence type="ECO:0000313" key="2">
    <source>
        <dbReference type="EMBL" id="ORY59418.1"/>
    </source>
</evidence>
<gene>
    <name evidence="2" type="ORF">BCR35DRAFT_309276</name>
</gene>
<dbReference type="PANTHER" id="PTHR11786:SF0">
    <property type="entry name" value="ARYLAMINE N-ACETYLTRANSFERASE 4-RELATED"/>
    <property type="match status" value="1"/>
</dbReference>
<dbReference type="InParanoid" id="A0A1Y2DJI1"/>
<protein>
    <submittedName>
        <fullName evidence="2">Uncharacterized protein</fullName>
    </submittedName>
</protein>
<dbReference type="Gene3D" id="3.30.2140.20">
    <property type="match status" value="1"/>
</dbReference>
<dbReference type="InterPro" id="IPR053710">
    <property type="entry name" value="Arylamine_NAT_domain_sf"/>
</dbReference>
<proteinExistence type="inferred from homology"/>
<dbReference type="SUPFAM" id="SSF54001">
    <property type="entry name" value="Cysteine proteinases"/>
    <property type="match status" value="1"/>
</dbReference>
<evidence type="ECO:0000313" key="3">
    <source>
        <dbReference type="Proteomes" id="UP000193467"/>
    </source>
</evidence>
<dbReference type="GO" id="GO:0016407">
    <property type="term" value="F:acetyltransferase activity"/>
    <property type="evidence" value="ECO:0007669"/>
    <property type="project" value="InterPro"/>
</dbReference>
<dbReference type="AlphaFoldDB" id="A0A1Y2DJI1"/>
<comment type="similarity">
    <text evidence="1">Belongs to the arylamine N-acetyltransferase family.</text>
</comment>
<name>A0A1Y2DJI1_9BASI</name>
<dbReference type="InterPro" id="IPR001447">
    <property type="entry name" value="Arylamine_N-AcTrfase"/>
</dbReference>
<dbReference type="Pfam" id="PF00797">
    <property type="entry name" value="Acetyltransf_2"/>
    <property type="match status" value="1"/>
</dbReference>
<sequence>MRPTESLYFSTSNPPALATLNEEDTLKYLARLNLPLTLIEEPPSLDLLAALLFAHHTNVPFGTTPIHVPRADWTADDKPIELGAGVAGGVGGMDLGAGNFKRVVEQWGTGFCFSLNSLFASLLRGFGFRTSEVGTRVYLHRGKDPAEAGYLWSPITHELLIVDWPESEGERWMVDVGFGGGGSPRPIALRDGATSASISPSESFLLRAENLPIGDIPTIYDPAPGYTLYRRVCSVDDFVLAEDLNLEEGQYWTPCVHFTLQTLLPEDVTILNYYNESFPKAPFVNFFVVSLLLATGARRTLSYAPPPAGTKSEELYEASQKAKLYTKEGIKGEEQDISFVPFTTSAIRRVLENEFGFRFE</sequence>